<dbReference type="HAMAP" id="MF_01874">
    <property type="entry name" value="UPF0756"/>
    <property type="match status" value="1"/>
</dbReference>
<sequence length="149" mass="15417">MSFDNIPILIILVLALIAKNQSVAMAAAILLIIKLLGFSSWFSVLESKGINIGITILTIAILAPLASGKITLRDMYDAVVSPIGLLAVITGVFAAWLGGRGVMFFKASPDTITSLILGTIVGISFFQGIAVGPLIAAGMLSLVAGLFGK</sequence>
<organism evidence="6 7">
    <name type="scientific">Sporomusa termitida</name>
    <dbReference type="NCBI Taxonomy" id="2377"/>
    <lineage>
        <taxon>Bacteria</taxon>
        <taxon>Bacillati</taxon>
        <taxon>Bacillota</taxon>
        <taxon>Negativicutes</taxon>
        <taxon>Selenomonadales</taxon>
        <taxon>Sporomusaceae</taxon>
        <taxon>Sporomusa</taxon>
    </lineage>
</organism>
<evidence type="ECO:0000256" key="3">
    <source>
        <dbReference type="ARBA" id="ARBA00022989"/>
    </source>
</evidence>
<dbReference type="PANTHER" id="PTHR38452">
    <property type="entry name" value="UPF0756 MEMBRANE PROTEIN YEAL"/>
    <property type="match status" value="1"/>
</dbReference>
<dbReference type="GO" id="GO:0005886">
    <property type="term" value="C:plasma membrane"/>
    <property type="evidence" value="ECO:0007669"/>
    <property type="project" value="UniProtKB-SubCell"/>
</dbReference>
<accession>A0A517DNY0</accession>
<comment type="caution">
    <text evidence="5">Lacks conserved residue(s) required for the propagation of feature annotation.</text>
</comment>
<keyword evidence="7" id="KW-1185">Reference proteome</keyword>
<feature type="transmembrane region" description="Helical" evidence="5">
    <location>
        <begin position="116"/>
        <end position="147"/>
    </location>
</feature>
<dbReference type="KEGG" id="sted:SPTER_02170"/>
<evidence type="ECO:0000256" key="2">
    <source>
        <dbReference type="ARBA" id="ARBA00022692"/>
    </source>
</evidence>
<evidence type="ECO:0000313" key="7">
    <source>
        <dbReference type="Proteomes" id="UP000320776"/>
    </source>
</evidence>
<evidence type="ECO:0000256" key="5">
    <source>
        <dbReference type="HAMAP-Rule" id="MF_01874"/>
    </source>
</evidence>
<feature type="transmembrane region" description="Helical" evidence="5">
    <location>
        <begin position="78"/>
        <end position="96"/>
    </location>
</feature>
<comment type="subcellular location">
    <subcellularLocation>
        <location evidence="5">Cell membrane</location>
        <topology evidence="5">Multi-pass membrane protein</topology>
    </subcellularLocation>
</comment>
<dbReference type="PANTHER" id="PTHR38452:SF1">
    <property type="entry name" value="UPF0756 MEMBRANE PROTEIN YEAL"/>
    <property type="match status" value="1"/>
</dbReference>
<protein>
    <recommendedName>
        <fullName evidence="5">UPF0756 membrane protein SPTER_02170</fullName>
    </recommendedName>
</protein>
<dbReference type="InterPro" id="IPR007382">
    <property type="entry name" value="UPF0756_TM"/>
</dbReference>
<dbReference type="OrthoDB" id="80306at2"/>
<evidence type="ECO:0000256" key="4">
    <source>
        <dbReference type="ARBA" id="ARBA00023136"/>
    </source>
</evidence>
<dbReference type="EMBL" id="CP036259">
    <property type="protein sequence ID" value="QDR78966.1"/>
    <property type="molecule type" value="Genomic_DNA"/>
</dbReference>
<proteinExistence type="inferred from homology"/>
<keyword evidence="3 5" id="KW-1133">Transmembrane helix</keyword>
<evidence type="ECO:0000313" key="6">
    <source>
        <dbReference type="EMBL" id="QDR78966.1"/>
    </source>
</evidence>
<name>A0A517DNY0_9FIRM</name>
<keyword evidence="4 5" id="KW-0472">Membrane</keyword>
<evidence type="ECO:0000256" key="1">
    <source>
        <dbReference type="ARBA" id="ARBA00022475"/>
    </source>
</evidence>
<keyword evidence="1 5" id="KW-1003">Cell membrane</keyword>
<keyword evidence="2 5" id="KW-0812">Transmembrane</keyword>
<dbReference type="Proteomes" id="UP000320776">
    <property type="component" value="Chromosome"/>
</dbReference>
<comment type="similarity">
    <text evidence="5">Belongs to the UPF0756 family.</text>
</comment>
<feature type="transmembrane region" description="Helical" evidence="5">
    <location>
        <begin position="50"/>
        <end position="66"/>
    </location>
</feature>
<reference evidence="6 7" key="1">
    <citation type="submission" date="2019-02" db="EMBL/GenBank/DDBJ databases">
        <title>Closed genome of Sporomusa termitida DSM 4440.</title>
        <authorList>
            <person name="Poehlein A."/>
            <person name="Daniel R."/>
        </authorList>
    </citation>
    <scope>NUCLEOTIDE SEQUENCE [LARGE SCALE GENOMIC DNA]</scope>
    <source>
        <strain evidence="6 7">DSM 4440</strain>
    </source>
</reference>
<dbReference type="RefSeq" id="WP_144348671.1">
    <property type="nucleotide sequence ID" value="NZ_CP036259.1"/>
</dbReference>
<dbReference type="Pfam" id="PF04284">
    <property type="entry name" value="DUF441"/>
    <property type="match status" value="1"/>
</dbReference>
<gene>
    <name evidence="6" type="ORF">SPTER_02170</name>
</gene>
<dbReference type="AlphaFoldDB" id="A0A517DNY0"/>